<dbReference type="PANTHER" id="PTHR35527">
    <property type="entry name" value="CHOLOYLGLYCINE HYDROLASE"/>
    <property type="match status" value="1"/>
</dbReference>
<accession>A0A0R1M0Z3</accession>
<evidence type="ECO:0000313" key="5">
    <source>
        <dbReference type="Proteomes" id="UP000051160"/>
    </source>
</evidence>
<dbReference type="SUPFAM" id="SSF56235">
    <property type="entry name" value="N-terminal nucleophile aminohydrolases (Ntn hydrolases)"/>
    <property type="match status" value="1"/>
</dbReference>
<dbReference type="GO" id="GO:0016787">
    <property type="term" value="F:hydrolase activity"/>
    <property type="evidence" value="ECO:0007669"/>
    <property type="project" value="UniProtKB-KW"/>
</dbReference>
<keyword evidence="2 4" id="KW-0378">Hydrolase</keyword>
<dbReference type="InterPro" id="IPR052193">
    <property type="entry name" value="Peptidase_C59"/>
</dbReference>
<keyword evidence="5" id="KW-1185">Reference proteome</keyword>
<protein>
    <submittedName>
        <fullName evidence="4">Choloylglycine hydrolase</fullName>
    </submittedName>
</protein>
<comment type="similarity">
    <text evidence="1">Belongs to the peptidase C59 family.</text>
</comment>
<dbReference type="PANTHER" id="PTHR35527:SF2">
    <property type="entry name" value="HYDROLASE"/>
    <property type="match status" value="1"/>
</dbReference>
<dbReference type="AlphaFoldDB" id="A0A0R1M0Z3"/>
<sequence length="340" mass="38183">MYDNHQNNIEEAIIMCTSVTFLSTTGDHFLARTMDFAFELDGRPVVIPRHQTFTNDPEDSYTTTYSFVGAGRNFGHYILVDGVNEHGLSAAALYFSGEASYAPAPVDGKVNLAPHEVLNWLLGNNTDCADLGSKIDTLNIFNKSNRLLKLVVPLHWIIADKTGHTYVLEMQADGLHYLENPVGVMTNTPDFNWHLKNLHNYTNLQPGPHPDRQFDQMPVSAYGPGSGMLGTPGDYTSVSRFVRTAFIRQYTQAESTENTVNVLSHILNSVEIPKGVKLKDDGSSDYTQYRGYMSMADSTYYMQPYQDQTISRVRLTADLMNLKEPKEFPLHDQQQVVDLV</sequence>
<evidence type="ECO:0000256" key="2">
    <source>
        <dbReference type="ARBA" id="ARBA00022801"/>
    </source>
</evidence>
<dbReference type="Pfam" id="PF02275">
    <property type="entry name" value="CBAH"/>
    <property type="match status" value="1"/>
</dbReference>
<proteinExistence type="inferred from homology"/>
<dbReference type="InterPro" id="IPR029055">
    <property type="entry name" value="Ntn_hydrolases_N"/>
</dbReference>
<gene>
    <name evidence="4" type="ORF">FD04_GL000626</name>
</gene>
<dbReference type="PATRIC" id="fig|1423776.4.peg.629"/>
<comment type="caution">
    <text evidence="4">The sequence shown here is derived from an EMBL/GenBank/DDBJ whole genome shotgun (WGS) entry which is preliminary data.</text>
</comment>
<dbReference type="CDD" id="cd00542">
    <property type="entry name" value="Ntn_PVA"/>
    <property type="match status" value="1"/>
</dbReference>
<dbReference type="EMBL" id="AZEE01000027">
    <property type="protein sequence ID" value="KRK98881.1"/>
    <property type="molecule type" value="Genomic_DNA"/>
</dbReference>
<organism evidence="4 5">
    <name type="scientific">Secundilactobacillus odoratitofui DSM 19909 = JCM 15043</name>
    <dbReference type="NCBI Taxonomy" id="1423776"/>
    <lineage>
        <taxon>Bacteria</taxon>
        <taxon>Bacillati</taxon>
        <taxon>Bacillota</taxon>
        <taxon>Bacilli</taxon>
        <taxon>Lactobacillales</taxon>
        <taxon>Lactobacillaceae</taxon>
        <taxon>Secundilactobacillus</taxon>
    </lineage>
</organism>
<dbReference type="Gene3D" id="3.60.60.10">
    <property type="entry name" value="Penicillin V Acylase, Chain A"/>
    <property type="match status" value="1"/>
</dbReference>
<feature type="domain" description="Choloylglycine hydrolase/NAAA C-terminal" evidence="3">
    <location>
        <begin position="16"/>
        <end position="326"/>
    </location>
</feature>
<evidence type="ECO:0000259" key="3">
    <source>
        <dbReference type="Pfam" id="PF02275"/>
    </source>
</evidence>
<dbReference type="Proteomes" id="UP000051160">
    <property type="component" value="Unassembled WGS sequence"/>
</dbReference>
<evidence type="ECO:0000256" key="1">
    <source>
        <dbReference type="ARBA" id="ARBA00006625"/>
    </source>
</evidence>
<name>A0A0R1M0Z3_9LACO</name>
<evidence type="ECO:0000313" key="4">
    <source>
        <dbReference type="EMBL" id="KRK98881.1"/>
    </source>
</evidence>
<dbReference type="InterPro" id="IPR029132">
    <property type="entry name" value="CBAH/NAAA_C"/>
</dbReference>
<reference evidence="4 5" key="1">
    <citation type="journal article" date="2015" name="Genome Announc.">
        <title>Expanding the biotechnology potential of lactobacilli through comparative genomics of 213 strains and associated genera.</title>
        <authorList>
            <person name="Sun Z."/>
            <person name="Harris H.M."/>
            <person name="McCann A."/>
            <person name="Guo C."/>
            <person name="Argimon S."/>
            <person name="Zhang W."/>
            <person name="Yang X."/>
            <person name="Jeffery I.B."/>
            <person name="Cooney J.C."/>
            <person name="Kagawa T.F."/>
            <person name="Liu W."/>
            <person name="Song Y."/>
            <person name="Salvetti E."/>
            <person name="Wrobel A."/>
            <person name="Rasinkangas P."/>
            <person name="Parkhill J."/>
            <person name="Rea M.C."/>
            <person name="O'Sullivan O."/>
            <person name="Ritari J."/>
            <person name="Douillard F.P."/>
            <person name="Paul Ross R."/>
            <person name="Yang R."/>
            <person name="Briner A.E."/>
            <person name="Felis G.E."/>
            <person name="de Vos W.M."/>
            <person name="Barrangou R."/>
            <person name="Klaenhammer T.R."/>
            <person name="Caufield P.W."/>
            <person name="Cui Y."/>
            <person name="Zhang H."/>
            <person name="O'Toole P.W."/>
        </authorList>
    </citation>
    <scope>NUCLEOTIDE SEQUENCE [LARGE SCALE GENOMIC DNA]</scope>
    <source>
        <strain evidence="4 5">DSM 19909</strain>
    </source>
</reference>